<evidence type="ECO:0000313" key="2">
    <source>
        <dbReference type="EMBL" id="KAJ7392655.1"/>
    </source>
</evidence>
<evidence type="ECO:0000256" key="1">
    <source>
        <dbReference type="SAM" id="SignalP"/>
    </source>
</evidence>
<proteinExistence type="predicted"/>
<comment type="caution">
    <text evidence="2">The sequence shown here is derived from an EMBL/GenBank/DDBJ whole genome shotgun (WGS) entry which is preliminary data.</text>
</comment>
<feature type="signal peptide" evidence="1">
    <location>
        <begin position="1"/>
        <end position="24"/>
    </location>
</feature>
<reference evidence="2" key="1">
    <citation type="submission" date="2023-01" db="EMBL/GenBank/DDBJ databases">
        <title>Genome assembly of the deep-sea coral Lophelia pertusa.</title>
        <authorList>
            <person name="Herrera S."/>
            <person name="Cordes E."/>
        </authorList>
    </citation>
    <scope>NUCLEOTIDE SEQUENCE</scope>
    <source>
        <strain evidence="2">USNM1676648</strain>
        <tissue evidence="2">Polyp</tissue>
    </source>
</reference>
<feature type="chain" id="PRO_5040863661" evidence="1">
    <location>
        <begin position="25"/>
        <end position="77"/>
    </location>
</feature>
<keyword evidence="3" id="KW-1185">Reference proteome</keyword>
<accession>A0A9X0DAE4</accession>
<dbReference type="AlphaFoldDB" id="A0A9X0DAE4"/>
<keyword evidence="1" id="KW-0732">Signal</keyword>
<evidence type="ECO:0000313" key="3">
    <source>
        <dbReference type="Proteomes" id="UP001163046"/>
    </source>
</evidence>
<gene>
    <name evidence="2" type="ORF">OS493_010306</name>
</gene>
<dbReference type="Proteomes" id="UP001163046">
    <property type="component" value="Unassembled WGS sequence"/>
</dbReference>
<organism evidence="2 3">
    <name type="scientific">Desmophyllum pertusum</name>
    <dbReference type="NCBI Taxonomy" id="174260"/>
    <lineage>
        <taxon>Eukaryota</taxon>
        <taxon>Metazoa</taxon>
        <taxon>Cnidaria</taxon>
        <taxon>Anthozoa</taxon>
        <taxon>Hexacorallia</taxon>
        <taxon>Scleractinia</taxon>
        <taxon>Caryophylliina</taxon>
        <taxon>Caryophylliidae</taxon>
        <taxon>Desmophyllum</taxon>
    </lineage>
</organism>
<name>A0A9X0DAE4_9CNID</name>
<dbReference type="EMBL" id="MU825400">
    <property type="protein sequence ID" value="KAJ7392655.1"/>
    <property type="molecule type" value="Genomic_DNA"/>
</dbReference>
<sequence length="77" mass="9086">MIGSRLSHLFWCLQLHISLQKAHQRRNRKKQMNNFMLASSRPCLNFNFLDSSNPLDRKRIMYRGSLGELVDVQDVSH</sequence>
<protein>
    <submittedName>
        <fullName evidence="2">Uncharacterized protein</fullName>
    </submittedName>
</protein>